<dbReference type="SUPFAM" id="SSF144232">
    <property type="entry name" value="HIT/MYND zinc finger-like"/>
    <property type="match status" value="1"/>
</dbReference>
<dbReference type="GO" id="GO:0008270">
    <property type="term" value="F:zinc ion binding"/>
    <property type="evidence" value="ECO:0007669"/>
    <property type="project" value="UniProtKB-KW"/>
</dbReference>
<gene>
    <name evidence="6" type="ORF">C8F04DRAFT_1398398</name>
</gene>
<keyword evidence="1" id="KW-0479">Metal-binding</keyword>
<evidence type="ECO:0000256" key="3">
    <source>
        <dbReference type="ARBA" id="ARBA00022833"/>
    </source>
</evidence>
<evidence type="ECO:0000313" key="7">
    <source>
        <dbReference type="Proteomes" id="UP001218188"/>
    </source>
</evidence>
<keyword evidence="7" id="KW-1185">Reference proteome</keyword>
<keyword evidence="2 4" id="KW-0863">Zinc-finger</keyword>
<keyword evidence="3" id="KW-0862">Zinc</keyword>
<reference evidence="6" key="1">
    <citation type="submission" date="2023-03" db="EMBL/GenBank/DDBJ databases">
        <title>Massive genome expansion in bonnet fungi (Mycena s.s.) driven by repeated elements and novel gene families across ecological guilds.</title>
        <authorList>
            <consortium name="Lawrence Berkeley National Laboratory"/>
            <person name="Harder C.B."/>
            <person name="Miyauchi S."/>
            <person name="Viragh M."/>
            <person name="Kuo A."/>
            <person name="Thoen E."/>
            <person name="Andreopoulos B."/>
            <person name="Lu D."/>
            <person name="Skrede I."/>
            <person name="Drula E."/>
            <person name="Henrissat B."/>
            <person name="Morin E."/>
            <person name="Kohler A."/>
            <person name="Barry K."/>
            <person name="LaButti K."/>
            <person name="Morin E."/>
            <person name="Salamov A."/>
            <person name="Lipzen A."/>
            <person name="Mereny Z."/>
            <person name="Hegedus B."/>
            <person name="Baldrian P."/>
            <person name="Stursova M."/>
            <person name="Weitz H."/>
            <person name="Taylor A."/>
            <person name="Grigoriev I.V."/>
            <person name="Nagy L.G."/>
            <person name="Martin F."/>
            <person name="Kauserud H."/>
        </authorList>
    </citation>
    <scope>NUCLEOTIDE SEQUENCE</scope>
    <source>
        <strain evidence="6">CBHHK200</strain>
    </source>
</reference>
<evidence type="ECO:0000259" key="5">
    <source>
        <dbReference type="PROSITE" id="PS50865"/>
    </source>
</evidence>
<proteinExistence type="predicted"/>
<protein>
    <recommendedName>
        <fullName evidence="5">MYND-type domain-containing protein</fullName>
    </recommendedName>
</protein>
<evidence type="ECO:0000256" key="1">
    <source>
        <dbReference type="ARBA" id="ARBA00022723"/>
    </source>
</evidence>
<organism evidence="6 7">
    <name type="scientific">Mycena alexandri</name>
    <dbReference type="NCBI Taxonomy" id="1745969"/>
    <lineage>
        <taxon>Eukaryota</taxon>
        <taxon>Fungi</taxon>
        <taxon>Dikarya</taxon>
        <taxon>Basidiomycota</taxon>
        <taxon>Agaricomycotina</taxon>
        <taxon>Agaricomycetes</taxon>
        <taxon>Agaricomycetidae</taxon>
        <taxon>Agaricales</taxon>
        <taxon>Marasmiineae</taxon>
        <taxon>Mycenaceae</taxon>
        <taxon>Mycena</taxon>
    </lineage>
</organism>
<dbReference type="EMBL" id="JARJCM010000101">
    <property type="protein sequence ID" value="KAJ7029449.1"/>
    <property type="molecule type" value="Genomic_DNA"/>
</dbReference>
<dbReference type="AlphaFoldDB" id="A0AAD6SK28"/>
<dbReference type="InterPro" id="IPR002893">
    <property type="entry name" value="Znf_MYND"/>
</dbReference>
<dbReference type="PROSITE" id="PS50865">
    <property type="entry name" value="ZF_MYND_2"/>
    <property type="match status" value="1"/>
</dbReference>
<dbReference type="Gene3D" id="6.10.140.2220">
    <property type="match status" value="1"/>
</dbReference>
<name>A0AAD6SK28_9AGAR</name>
<evidence type="ECO:0000256" key="2">
    <source>
        <dbReference type="ARBA" id="ARBA00022771"/>
    </source>
</evidence>
<evidence type="ECO:0000313" key="6">
    <source>
        <dbReference type="EMBL" id="KAJ7029449.1"/>
    </source>
</evidence>
<sequence>MFSMSDNNNGLCMQELWPSGVHSHLCSRWLLPSLGQDRLIYQGPPRAPSHRFLPVVFANLDPARIPDMTGVDSLDPPSPAAKAVMMGFNAVHSLPFFIDAPLPVYHELWPRMWKWVQFLEVHQHYWHNYEGEAPFMMNLFRALSPLLLHNENLALMVHATPGVHAFVARFWTLLPVLHAGDHIIRLCYFLSCCGPKESCVEQFIEACEHNPNLLASLLVRHLDAAIIGCQSHQPEHPPATLVCRVDILSQFTWNMKSHGLASALLSAGLVPVYAAAIAPFASFRNPELGALSWSFVAGVLSLISSGPGYPHLPRALKAGLLQSLESYTENAPSQDQFPGPSALVGFLDGLLPRSMVYYPVVHALASALPKFLEMTGIRAFNASPAIGQWADFVELAQARVRDLEYFQSPEYIHRRACDNLECSVIQPAAEFKCCSACRRQYYCSRACQIVDWRRYGHRESCTRLALADASSLSSRDEAFLRLVLLRDYQAKKAAILGWQLEYMFENDGDTNFCTEFDYSGGQCTISVEAATPSMAYTRQRMDAAASPHSKLALHQVVVNNGQTDVTLPYILRSDSSMLSDGLQRIWESLDPVEDAAESRKS</sequence>
<feature type="domain" description="MYND-type" evidence="5">
    <location>
        <begin position="419"/>
        <end position="461"/>
    </location>
</feature>
<comment type="caution">
    <text evidence="6">The sequence shown here is derived from an EMBL/GenBank/DDBJ whole genome shotgun (WGS) entry which is preliminary data.</text>
</comment>
<accession>A0AAD6SK28</accession>
<evidence type="ECO:0000256" key="4">
    <source>
        <dbReference type="PROSITE-ProRule" id="PRU00134"/>
    </source>
</evidence>
<dbReference type="Proteomes" id="UP001218188">
    <property type="component" value="Unassembled WGS sequence"/>
</dbReference>